<sequence>MLTMDQIYSIKKMRNEEGYSLNKIVTETGYDWRTVRKYADHDVLPKEKNSKKRGMMYTKGFEGQTYGEIVDHLLFEDSKEKKKDRRLNKGIHRILKQQYKFEGSYRLVCQYIKDTHNEVKEYKQYERLEHPPGEGQLDFGNYRVSYKGKIKNIKLLVLTFPYSNRAFAVALPRENKECFLSGLKFLFKLAEGVPKALRIDNLAAAVVQSRGRGKEAIFTDDFNQFAAHYRFEPIACNPFSGHEKGSVENKVGYIRYNFFDDIPEFHSYTPFNDWLNQKLEEDSARIHYQENFLISELWEEERTQLLALPETAYPVFKYKEVKTNKYGEIRLDDQSIHIPRIGRNRKVILQLFWDRFKCVDRMGEIIYEGPRPYMDESQEIDWIEVFKTYRQKPRLIIHSKYQKFIPQKIKSYLLETSLTERKTRTDQMISLLELYSLSEIEEKFVEIVLQTTEFVEKDESSSLMIYDALSPKVRAK</sequence>
<dbReference type="AlphaFoldDB" id="A0AAV3WVH4"/>
<evidence type="ECO:0000259" key="1">
    <source>
        <dbReference type="PROSITE" id="PS50994"/>
    </source>
</evidence>
<proteinExistence type="predicted"/>
<dbReference type="InterPro" id="IPR001584">
    <property type="entry name" value="Integrase_cat-core"/>
</dbReference>
<dbReference type="Proteomes" id="UP000887127">
    <property type="component" value="Unassembled WGS sequence"/>
</dbReference>
<dbReference type="GO" id="GO:0015074">
    <property type="term" value="P:DNA integration"/>
    <property type="evidence" value="ECO:0007669"/>
    <property type="project" value="InterPro"/>
</dbReference>
<dbReference type="EMBL" id="BKBI01000030">
    <property type="protein sequence ID" value="GEQ36870.1"/>
    <property type="molecule type" value="Genomic_DNA"/>
</dbReference>
<accession>A0AAV3WVH4</accession>
<dbReference type="NCBIfam" id="NF033546">
    <property type="entry name" value="transpos_IS21"/>
    <property type="match status" value="1"/>
</dbReference>
<evidence type="ECO:0000313" key="3">
    <source>
        <dbReference type="Proteomes" id="UP000887127"/>
    </source>
</evidence>
<dbReference type="PANTHER" id="PTHR35004:SF7">
    <property type="entry name" value="INTEGRASE PROTEIN"/>
    <property type="match status" value="1"/>
</dbReference>
<comment type="caution">
    <text evidence="2">The sequence shown here is derived from an EMBL/GenBank/DDBJ whole genome shotgun (WGS) entry which is preliminary data.</text>
</comment>
<evidence type="ECO:0000313" key="2">
    <source>
        <dbReference type="EMBL" id="GEQ36870.1"/>
    </source>
</evidence>
<protein>
    <submittedName>
        <fullName evidence="2">Transposase</fullName>
    </submittedName>
</protein>
<organism evidence="2 3">
    <name type="scientific">Marinilactibacillus psychrotolerans</name>
    <dbReference type="NCBI Taxonomy" id="191770"/>
    <lineage>
        <taxon>Bacteria</taxon>
        <taxon>Bacillati</taxon>
        <taxon>Bacillota</taxon>
        <taxon>Bacilli</taxon>
        <taxon>Lactobacillales</taxon>
        <taxon>Carnobacteriaceae</taxon>
        <taxon>Marinilactibacillus</taxon>
    </lineage>
</organism>
<feature type="domain" description="Integrase catalytic" evidence="1">
    <location>
        <begin position="127"/>
        <end position="317"/>
    </location>
</feature>
<dbReference type="SUPFAM" id="SSF53098">
    <property type="entry name" value="Ribonuclease H-like"/>
    <property type="match status" value="1"/>
</dbReference>
<dbReference type="InterPro" id="IPR012337">
    <property type="entry name" value="RNaseH-like_sf"/>
</dbReference>
<dbReference type="PANTHER" id="PTHR35004">
    <property type="entry name" value="TRANSPOSASE RV3428C-RELATED"/>
    <property type="match status" value="1"/>
</dbReference>
<dbReference type="PROSITE" id="PS50994">
    <property type="entry name" value="INTEGRASE"/>
    <property type="match status" value="1"/>
</dbReference>
<name>A0AAV3WVH4_9LACT</name>
<gene>
    <name evidence="2" type="ORF">M132T_23780</name>
</gene>
<reference evidence="2" key="1">
    <citation type="submission" date="2019-08" db="EMBL/GenBank/DDBJ databases">
        <title>Marinilactibacillus psychrotolerans M13-2T whole genome sequencing project.</title>
        <authorList>
            <person name="Ishikawa M."/>
            <person name="Suzuki T."/>
            <person name="Matsutani M."/>
        </authorList>
    </citation>
    <scope>NUCLEOTIDE SEQUENCE</scope>
    <source>
        <strain evidence="2">M13-2T</strain>
    </source>
</reference>